<dbReference type="Proteomes" id="UP000616885">
    <property type="component" value="Unassembled WGS sequence"/>
</dbReference>
<comment type="caution">
    <text evidence="2">The sequence shown here is derived from an EMBL/GenBank/DDBJ whole genome shotgun (WGS) entry which is preliminary data.</text>
</comment>
<gene>
    <name evidence="2" type="ORF">IM811_007436</name>
</gene>
<evidence type="ECO:0000256" key="1">
    <source>
        <dbReference type="SAM" id="MobiDB-lite"/>
    </source>
</evidence>
<feature type="compositionally biased region" description="Gly residues" evidence="1">
    <location>
        <begin position="9"/>
        <end position="20"/>
    </location>
</feature>
<evidence type="ECO:0000313" key="2">
    <source>
        <dbReference type="EMBL" id="KAF9756492.1"/>
    </source>
</evidence>
<protein>
    <submittedName>
        <fullName evidence="2">Uncharacterized protein</fullName>
    </submittedName>
</protein>
<sequence>MPSNHDAGMGEGESQDGGGWAAQLQPTFSSSAPATLTGVAQRNQSRKLTHAMHTIALHRVTRTNIWVSDNALRPKSRGPHAGRWFSPVGPRPSNQPRFRPSMMHPAIHFAAGFAGHDGRLADVRRTRRRASFQRGAAAAWLLNGGGPRWVPMALSQACAWFAGGLSFVLGNRVDGAIGM</sequence>
<proteinExistence type="predicted"/>
<accession>A0A8H7TRG6</accession>
<dbReference type="AlphaFoldDB" id="A0A8H7TRG6"/>
<feature type="region of interest" description="Disordered" evidence="1">
    <location>
        <begin position="1"/>
        <end position="25"/>
    </location>
</feature>
<name>A0A8H7TRG6_BIOOC</name>
<reference evidence="2" key="1">
    <citation type="submission" date="2020-10" db="EMBL/GenBank/DDBJ databases">
        <title>High-Quality Genome Resource of Clonostachys rosea strain S41 by Oxford Nanopore Long-Read Sequencing.</title>
        <authorList>
            <person name="Wang H."/>
        </authorList>
    </citation>
    <scope>NUCLEOTIDE SEQUENCE</scope>
    <source>
        <strain evidence="2">S41</strain>
    </source>
</reference>
<feature type="region of interest" description="Disordered" evidence="1">
    <location>
        <begin position="71"/>
        <end position="90"/>
    </location>
</feature>
<dbReference type="EMBL" id="JADCTT010000002">
    <property type="protein sequence ID" value="KAF9756492.1"/>
    <property type="molecule type" value="Genomic_DNA"/>
</dbReference>
<evidence type="ECO:0000313" key="3">
    <source>
        <dbReference type="Proteomes" id="UP000616885"/>
    </source>
</evidence>
<organism evidence="2 3">
    <name type="scientific">Bionectria ochroleuca</name>
    <name type="common">Gliocladium roseum</name>
    <dbReference type="NCBI Taxonomy" id="29856"/>
    <lineage>
        <taxon>Eukaryota</taxon>
        <taxon>Fungi</taxon>
        <taxon>Dikarya</taxon>
        <taxon>Ascomycota</taxon>
        <taxon>Pezizomycotina</taxon>
        <taxon>Sordariomycetes</taxon>
        <taxon>Hypocreomycetidae</taxon>
        <taxon>Hypocreales</taxon>
        <taxon>Bionectriaceae</taxon>
        <taxon>Clonostachys</taxon>
    </lineage>
</organism>